<feature type="compositionally biased region" description="Polar residues" evidence="1">
    <location>
        <begin position="434"/>
        <end position="444"/>
    </location>
</feature>
<feature type="compositionally biased region" description="Polar residues" evidence="1">
    <location>
        <begin position="1129"/>
        <end position="1146"/>
    </location>
</feature>
<keyword evidence="3" id="KW-1185">Reference proteome</keyword>
<feature type="compositionally biased region" description="Basic and acidic residues" evidence="1">
    <location>
        <begin position="65"/>
        <end position="82"/>
    </location>
</feature>
<dbReference type="EMBL" id="JAGPYM010000001">
    <property type="protein sequence ID" value="KAH6900174.1"/>
    <property type="molecule type" value="Genomic_DNA"/>
</dbReference>
<feature type="compositionally biased region" description="Low complexity" evidence="1">
    <location>
        <begin position="781"/>
        <end position="800"/>
    </location>
</feature>
<feature type="compositionally biased region" description="Polar residues" evidence="1">
    <location>
        <begin position="1424"/>
        <end position="1435"/>
    </location>
</feature>
<reference evidence="2 3" key="1">
    <citation type="journal article" date="2021" name="Nat. Commun.">
        <title>Genetic determinants of endophytism in the Arabidopsis root mycobiome.</title>
        <authorList>
            <person name="Mesny F."/>
            <person name="Miyauchi S."/>
            <person name="Thiergart T."/>
            <person name="Pickel B."/>
            <person name="Atanasova L."/>
            <person name="Karlsson M."/>
            <person name="Huettel B."/>
            <person name="Barry K.W."/>
            <person name="Haridas S."/>
            <person name="Chen C."/>
            <person name="Bauer D."/>
            <person name="Andreopoulos W."/>
            <person name="Pangilinan J."/>
            <person name="LaButti K."/>
            <person name="Riley R."/>
            <person name="Lipzen A."/>
            <person name="Clum A."/>
            <person name="Drula E."/>
            <person name="Henrissat B."/>
            <person name="Kohler A."/>
            <person name="Grigoriev I.V."/>
            <person name="Martin F.M."/>
            <person name="Hacquard S."/>
        </authorList>
    </citation>
    <scope>NUCLEOTIDE SEQUENCE [LARGE SCALE GENOMIC DNA]</scope>
    <source>
        <strain evidence="2 3">MPI-CAGE-CH-0241</strain>
    </source>
</reference>
<sequence>MSRRRKRGAEPPSYSVRWHSFADITTPSVDIMSSPDPLNDSATEAVIMPSSTAVNRVTRSVTRSTRSDRFTSRDTSPRKQTFELEVGDNKAPQRLFVTVETEGASAAAGLDGTRRKLFQSSSPMPTIRQRERATTTVVPLKQTIEEEPVDVNATPRRRGRPRKSNGTPIPSAGTKRRAGTPIKRTPRRPRKTKLADQDAELGEPKPEPTPKSAKRGRPPKNRNTEPSSELQTEPAHGVISLTRGGKRRQALGPEESIEMTIDMPEPAPNDYAESVEDNEVTLITLPSEANEPEVPLVPEAPVPAAVEPASEADSDIWMATLDDDPTPRASRLARSTQSTLLPSSPEREPSSSQVGDFGYLPPAGSDYSSIDEPMSETGPRDSDTIAQGEDFSMIFMDSLPSLRSSVNVPAEADFGDETSLIINNTLESLRQSLRKSVQQHNEPSQHIEPTVAHEPSLPPKPVNLVPNDTEHVEPGRVEPLYIESDHSELDDIEPEHVEPERVEPEDVETMHDDSEYAEIEDFGPEHRPEHIEPENSEDEAPEPEGTEHELEQLEPKEYESPVIDAVENVRGNIEPEITEIGPVEHDLIDLSEPAAPVEVRQPTIRPPAPFSPNRILSPRWLRSPKRGNTSPLRHQLLKFKARQTDDSPPRAASEKLDQPPAPSPQQRKPSHFNEGQSNLYEDSFSEIPHDVLEAATPRRPRAVSMDEEVAVEKPIEEEPIEVRDGDDQEMEDLLPSQQTEDLDATTVASTTSHLSQSDRGRLPTPDDTPPQIDVDADDQGKSAQQSQASAGPASQTSSSPMISPGRQFQGVSEVVEEMIMEVEDVEDVDDDISEVLEMPQMPQIPEILEPQPEDASESSPESHVIRPEVTPVNQMTSPLQEPQSLAPELILEKTSRPLLSPIVRAGRALQSVTSDPPSPEPRENQLRSPFRSSVTRELGPQDTQVGGHFRSSVTRDLGPHAQDAQAGGRMSASPRRPLVFPTASQAPSVNPVYDDPFASGSRHTGQISFMEALERSSGYPASSQRALESPIDSVASSMHINPPMIANLRGDVPLKDLAPPKTTEGTGSSMPRDQPENHRAVDEAPHETEDKEDEEDEIDLWEFEAQREAPRTTRQQPFGNRRTGLPSPWTRQAEQSPQRDVPMTSQGEHEQGEIAPSVSDADRTEEDVQEEDIPEEAVPEQQGDEFSLLAQREAAKEPQHATQSANKANRFDLSSFFSSPAAIPGMLAEKLLPGKSKAIYASRPSEPEPESAQIAATLPTSSMFPQVAQKEFRPRASSRGTDLFSPIRGKEQEPRREATSSPKRAHDDEEDVEMRSVSQKQNFTPRPKQPQASFFKPTIRSGAPTPPRMQLSHADIQKWQQETASETSPEVRRPLLRPLPPKNASPIKSSLRSPLKPHTPGRVVEFTSSVLSPVEQAKARQMRRLSNLTASQASVAPQRPPRQTLDKENHTSTASDVAMSEASPAAKSPQPEPLSQSVWGREHWLFLDQLLQLRRAGPYDFSYERRTDKFLGKTVKTQNEAMLLERWHLDCVDAFKAEVGGWDEADLIRRLFSLIKGEEKRSLGVVKRPTRVMFH</sequence>
<feature type="region of interest" description="Disordered" evidence="1">
    <location>
        <begin position="850"/>
        <end position="881"/>
    </location>
</feature>
<feature type="compositionally biased region" description="Polar residues" evidence="1">
    <location>
        <begin position="926"/>
        <end position="935"/>
    </location>
</feature>
<evidence type="ECO:0000313" key="2">
    <source>
        <dbReference type="EMBL" id="KAH6900174.1"/>
    </source>
</evidence>
<feature type="compositionally biased region" description="Acidic residues" evidence="1">
    <location>
        <begin position="534"/>
        <end position="544"/>
    </location>
</feature>
<feature type="compositionally biased region" description="Basic and acidic residues" evidence="1">
    <location>
        <begin position="523"/>
        <end position="533"/>
    </location>
</feature>
<feature type="compositionally biased region" description="Polar residues" evidence="1">
    <location>
        <begin position="871"/>
        <end position="881"/>
    </location>
</feature>
<feature type="region of interest" description="Disordered" evidence="1">
    <location>
        <begin position="589"/>
        <end position="814"/>
    </location>
</feature>
<feature type="compositionally biased region" description="Basic residues" evidence="1">
    <location>
        <begin position="174"/>
        <end position="192"/>
    </location>
</feature>
<feature type="compositionally biased region" description="Acidic residues" evidence="1">
    <location>
        <begin position="1163"/>
        <end position="1178"/>
    </location>
</feature>
<accession>A0A9P8WHM1</accession>
<feature type="compositionally biased region" description="Acidic residues" evidence="1">
    <location>
        <begin position="1090"/>
        <end position="1102"/>
    </location>
</feature>
<name>A0A9P8WHM1_9HYPO</name>
<feature type="region of interest" description="Disordered" evidence="1">
    <location>
        <begin position="1239"/>
        <end position="1474"/>
    </location>
</feature>
<feature type="region of interest" description="Disordered" evidence="1">
    <location>
        <begin position="1045"/>
        <end position="1207"/>
    </location>
</feature>
<feature type="region of interest" description="Disordered" evidence="1">
    <location>
        <begin position="57"/>
        <end position="91"/>
    </location>
</feature>
<evidence type="ECO:0000256" key="1">
    <source>
        <dbReference type="SAM" id="MobiDB-lite"/>
    </source>
</evidence>
<feature type="compositionally biased region" description="Basic and acidic residues" evidence="1">
    <location>
        <begin position="484"/>
        <end position="514"/>
    </location>
</feature>
<evidence type="ECO:0000313" key="3">
    <source>
        <dbReference type="Proteomes" id="UP000777438"/>
    </source>
</evidence>
<feature type="region of interest" description="Disordered" evidence="1">
    <location>
        <begin position="484"/>
        <end position="561"/>
    </location>
</feature>
<feature type="compositionally biased region" description="Basic and acidic residues" evidence="1">
    <location>
        <begin position="710"/>
        <end position="725"/>
    </location>
</feature>
<feature type="region of interest" description="Disordered" evidence="1">
    <location>
        <begin position="305"/>
        <end position="385"/>
    </location>
</feature>
<feature type="compositionally biased region" description="Polar residues" evidence="1">
    <location>
        <begin position="746"/>
        <end position="755"/>
    </location>
</feature>
<dbReference type="Proteomes" id="UP000777438">
    <property type="component" value="Unassembled WGS sequence"/>
</dbReference>
<feature type="region of interest" description="Disordered" evidence="1">
    <location>
        <begin position="107"/>
        <end position="271"/>
    </location>
</feature>
<feature type="compositionally biased region" description="Basic and acidic residues" evidence="1">
    <location>
        <begin position="1073"/>
        <end position="1089"/>
    </location>
</feature>
<organism evidence="2 3">
    <name type="scientific">Thelonectria olida</name>
    <dbReference type="NCBI Taxonomy" id="1576542"/>
    <lineage>
        <taxon>Eukaryota</taxon>
        <taxon>Fungi</taxon>
        <taxon>Dikarya</taxon>
        <taxon>Ascomycota</taxon>
        <taxon>Pezizomycotina</taxon>
        <taxon>Sordariomycetes</taxon>
        <taxon>Hypocreomycetidae</taxon>
        <taxon>Hypocreales</taxon>
        <taxon>Nectriaceae</taxon>
        <taxon>Thelonectria</taxon>
    </lineage>
</organism>
<feature type="compositionally biased region" description="Basic and acidic residues" evidence="1">
    <location>
        <begin position="1288"/>
        <end position="1298"/>
    </location>
</feature>
<feature type="region of interest" description="Disordered" evidence="1">
    <location>
        <begin position="434"/>
        <end position="472"/>
    </location>
</feature>
<feature type="compositionally biased region" description="Basic and acidic residues" evidence="1">
    <location>
        <begin position="642"/>
        <end position="657"/>
    </location>
</feature>
<dbReference type="OrthoDB" id="3946221at2759"/>
<feature type="compositionally biased region" description="Basic and acidic residues" evidence="1">
    <location>
        <begin position="545"/>
        <end position="559"/>
    </location>
</feature>
<gene>
    <name evidence="2" type="ORF">B0T10DRAFT_570643</name>
</gene>
<protein>
    <submittedName>
        <fullName evidence="2">Uncharacterized protein</fullName>
    </submittedName>
</protein>
<feature type="compositionally biased region" description="Polar residues" evidence="1">
    <location>
        <begin position="1358"/>
        <end position="1368"/>
    </location>
</feature>
<comment type="caution">
    <text evidence="2">The sequence shown here is derived from an EMBL/GenBank/DDBJ whole genome shotgun (WGS) entry which is preliminary data.</text>
</comment>
<proteinExistence type="predicted"/>
<feature type="region of interest" description="Disordered" evidence="1">
    <location>
        <begin position="907"/>
        <end position="997"/>
    </location>
</feature>